<evidence type="ECO:0000313" key="1">
    <source>
        <dbReference type="EMBL" id="VEU39449.1"/>
    </source>
</evidence>
<proteinExistence type="predicted"/>
<reference evidence="1 2" key="1">
    <citation type="submission" date="2019-01" db="EMBL/GenBank/DDBJ databases">
        <authorList>
            <person name="Ferrante I. M."/>
        </authorList>
    </citation>
    <scope>NUCLEOTIDE SEQUENCE [LARGE SCALE GENOMIC DNA]</scope>
    <source>
        <strain evidence="1 2">B856</strain>
    </source>
</reference>
<keyword evidence="2" id="KW-1185">Reference proteome</keyword>
<dbReference type="AlphaFoldDB" id="A0A448ZBL9"/>
<organism evidence="1 2">
    <name type="scientific">Pseudo-nitzschia multistriata</name>
    <dbReference type="NCBI Taxonomy" id="183589"/>
    <lineage>
        <taxon>Eukaryota</taxon>
        <taxon>Sar</taxon>
        <taxon>Stramenopiles</taxon>
        <taxon>Ochrophyta</taxon>
        <taxon>Bacillariophyta</taxon>
        <taxon>Bacillariophyceae</taxon>
        <taxon>Bacillariophycidae</taxon>
        <taxon>Bacillariales</taxon>
        <taxon>Bacillariaceae</taxon>
        <taxon>Pseudo-nitzschia</taxon>
    </lineage>
</organism>
<accession>A0A448ZBL9</accession>
<dbReference type="Proteomes" id="UP000291116">
    <property type="component" value="Unassembled WGS sequence"/>
</dbReference>
<sequence>MEDLSSGLQQCELCNYFLSLLTLLKTKNENDQVLAVQAQKDIYISFLFRLVVSKKVTFAIVVDKVVQVLAALF</sequence>
<name>A0A448ZBL9_9STRA</name>
<dbReference type="EMBL" id="CAACVS010000224">
    <property type="protein sequence ID" value="VEU39449.1"/>
    <property type="molecule type" value="Genomic_DNA"/>
</dbReference>
<evidence type="ECO:0000313" key="2">
    <source>
        <dbReference type="Proteomes" id="UP000291116"/>
    </source>
</evidence>
<gene>
    <name evidence="1" type="ORF">PSNMU_V1.4_AUG-EV-PASAV3_0062980</name>
</gene>
<protein>
    <submittedName>
        <fullName evidence="1">Uncharacterized protein</fullName>
    </submittedName>
</protein>